<dbReference type="InterPro" id="IPR036181">
    <property type="entry name" value="MIT_dom_sf"/>
</dbReference>
<feature type="region of interest" description="Disordered" evidence="6">
    <location>
        <begin position="408"/>
        <end position="431"/>
    </location>
</feature>
<feature type="domain" description="Calpain catalytic" evidence="7">
    <location>
        <begin position="123"/>
        <end position="457"/>
    </location>
</feature>
<dbReference type="AlphaFoldDB" id="A0A2B7XDL8"/>
<dbReference type="GO" id="GO:0004198">
    <property type="term" value="F:calcium-dependent cysteine-type endopeptidase activity"/>
    <property type="evidence" value="ECO:0007669"/>
    <property type="project" value="InterPro"/>
</dbReference>
<comment type="similarity">
    <text evidence="1">Belongs to the peptidase C2 family. PalB/RIM13 subfamily.</text>
</comment>
<dbReference type="InterPro" id="IPR001300">
    <property type="entry name" value="Peptidase_C2_calpain_cat"/>
</dbReference>
<dbReference type="Pfam" id="PF00648">
    <property type="entry name" value="Peptidase_C2"/>
    <property type="match status" value="1"/>
</dbReference>
<keyword evidence="3 5" id="KW-0378">Hydrolase</keyword>
<dbReference type="Gene3D" id="2.60.120.380">
    <property type="match status" value="1"/>
</dbReference>
<dbReference type="PANTHER" id="PTHR46143">
    <property type="entry name" value="CALPAIN-7"/>
    <property type="match status" value="1"/>
</dbReference>
<evidence type="ECO:0000256" key="3">
    <source>
        <dbReference type="ARBA" id="ARBA00022801"/>
    </source>
</evidence>
<organism evidence="8 9">
    <name type="scientific">Blastomyces parvus</name>
    <dbReference type="NCBI Taxonomy" id="2060905"/>
    <lineage>
        <taxon>Eukaryota</taxon>
        <taxon>Fungi</taxon>
        <taxon>Dikarya</taxon>
        <taxon>Ascomycota</taxon>
        <taxon>Pezizomycotina</taxon>
        <taxon>Eurotiomycetes</taxon>
        <taxon>Eurotiomycetidae</taxon>
        <taxon>Onygenales</taxon>
        <taxon>Ajellomycetaceae</taxon>
        <taxon>Blastomyces</taxon>
    </lineage>
</organism>
<dbReference type="SMART" id="SM00745">
    <property type="entry name" value="MIT"/>
    <property type="match status" value="1"/>
</dbReference>
<evidence type="ECO:0000256" key="5">
    <source>
        <dbReference type="PROSITE-ProRule" id="PRU00239"/>
    </source>
</evidence>
<feature type="region of interest" description="Disordered" evidence="6">
    <location>
        <begin position="74"/>
        <end position="103"/>
    </location>
</feature>
<dbReference type="InterPro" id="IPR051297">
    <property type="entry name" value="PalB/RIM13"/>
</dbReference>
<evidence type="ECO:0000256" key="2">
    <source>
        <dbReference type="ARBA" id="ARBA00022670"/>
    </source>
</evidence>
<dbReference type="Proteomes" id="UP000224080">
    <property type="component" value="Unassembled WGS sequence"/>
</dbReference>
<keyword evidence="9" id="KW-1185">Reference proteome</keyword>
<dbReference type="SUPFAM" id="SSF54001">
    <property type="entry name" value="Cysteine proteinases"/>
    <property type="match status" value="1"/>
</dbReference>
<evidence type="ECO:0000313" key="9">
    <source>
        <dbReference type="Proteomes" id="UP000224080"/>
    </source>
</evidence>
<keyword evidence="4 5" id="KW-0788">Thiol protease</keyword>
<evidence type="ECO:0000256" key="6">
    <source>
        <dbReference type="SAM" id="MobiDB-lite"/>
    </source>
</evidence>
<reference evidence="8 9" key="1">
    <citation type="submission" date="2017-10" db="EMBL/GenBank/DDBJ databases">
        <title>Comparative genomics in systemic dimorphic fungi from Ajellomycetaceae.</title>
        <authorList>
            <person name="Munoz J.F."/>
            <person name="Mcewen J.G."/>
            <person name="Clay O.K."/>
            <person name="Cuomo C.A."/>
        </authorList>
    </citation>
    <scope>NUCLEOTIDE SEQUENCE [LARGE SCALE GENOMIC DNA]</scope>
    <source>
        <strain evidence="8 9">UAMH130</strain>
    </source>
</reference>
<dbReference type="InterPro" id="IPR022683">
    <property type="entry name" value="Calpain_III"/>
</dbReference>
<dbReference type="GO" id="GO:0006508">
    <property type="term" value="P:proteolysis"/>
    <property type="evidence" value="ECO:0007669"/>
    <property type="project" value="UniProtKB-KW"/>
</dbReference>
<feature type="active site" evidence="5">
    <location>
        <position position="395"/>
    </location>
</feature>
<dbReference type="STRING" id="2060905.A0A2B7XDL8"/>
<evidence type="ECO:0000256" key="1">
    <source>
        <dbReference type="ARBA" id="ARBA00010193"/>
    </source>
</evidence>
<dbReference type="CDD" id="cd00044">
    <property type="entry name" value="CysPc"/>
    <property type="match status" value="1"/>
</dbReference>
<dbReference type="InterPro" id="IPR007330">
    <property type="entry name" value="MIT_dom"/>
</dbReference>
<feature type="active site" evidence="5">
    <location>
        <position position="375"/>
    </location>
</feature>
<keyword evidence="2 5" id="KW-0645">Protease</keyword>
<comment type="caution">
    <text evidence="8">The sequence shown here is derived from an EMBL/GenBank/DDBJ whole genome shotgun (WGS) entry which is preliminary data.</text>
</comment>
<dbReference type="Pfam" id="PF25435">
    <property type="entry name" value="PalB_C"/>
    <property type="match status" value="1"/>
</dbReference>
<evidence type="ECO:0000313" key="8">
    <source>
        <dbReference type="EMBL" id="PGH06861.1"/>
    </source>
</evidence>
<feature type="compositionally biased region" description="Polar residues" evidence="6">
    <location>
        <begin position="79"/>
        <end position="94"/>
    </location>
</feature>
<accession>A0A2B7XDL8</accession>
<protein>
    <recommendedName>
        <fullName evidence="7">Calpain catalytic domain-containing protein</fullName>
    </recommendedName>
</protein>
<gene>
    <name evidence="8" type="ORF">GX51_02106</name>
</gene>
<dbReference type="SUPFAM" id="SSF116846">
    <property type="entry name" value="MIT domain"/>
    <property type="match status" value="1"/>
</dbReference>
<name>A0A2B7XDL8_9EURO</name>
<evidence type="ECO:0000259" key="7">
    <source>
        <dbReference type="PROSITE" id="PS50203"/>
    </source>
</evidence>
<dbReference type="PROSITE" id="PS50203">
    <property type="entry name" value="CALPAIN_CAT"/>
    <property type="match status" value="1"/>
</dbReference>
<dbReference type="SMART" id="SM00720">
    <property type="entry name" value="calpain_III"/>
    <property type="match status" value="1"/>
</dbReference>
<feature type="active site" evidence="5">
    <location>
        <position position="207"/>
    </location>
</feature>
<dbReference type="SUPFAM" id="SSF49758">
    <property type="entry name" value="Calpain large subunit, middle domain (domain III)"/>
    <property type="match status" value="2"/>
</dbReference>
<dbReference type="InterPro" id="IPR038765">
    <property type="entry name" value="Papain-like_cys_pep_sf"/>
</dbReference>
<dbReference type="InterPro" id="IPR036213">
    <property type="entry name" value="Calpain_III_sf"/>
</dbReference>
<evidence type="ECO:0000256" key="4">
    <source>
        <dbReference type="ARBA" id="ARBA00022807"/>
    </source>
</evidence>
<dbReference type="SMART" id="SM00230">
    <property type="entry name" value="CysPc"/>
    <property type="match status" value="1"/>
</dbReference>
<dbReference type="PANTHER" id="PTHR46143:SF1">
    <property type="entry name" value="CALPAIN-7"/>
    <property type="match status" value="1"/>
</dbReference>
<proteinExistence type="inferred from homology"/>
<dbReference type="OrthoDB" id="167576at2759"/>
<dbReference type="EMBL" id="PDNC01000018">
    <property type="protein sequence ID" value="PGH06861.1"/>
    <property type="molecule type" value="Genomic_DNA"/>
</dbReference>
<dbReference type="Gene3D" id="3.90.70.10">
    <property type="entry name" value="Cysteine proteinases"/>
    <property type="match status" value="1"/>
</dbReference>
<sequence>MPPLSTQRELEIQARKAERDVLTAATQSSALDAAISAVESYLSALKLASSPSEKQRLDAKCKELLRKAEDLKKSKHWSQRLQTRTNNGSKNSSARPKLREPVSTRNLSNREQIILLEDSKLNGFVFPPWSAVPDASEFELEEDDELFTDSCDLALSTLQREIFNGWKRPAEILDTGETNNDGGKSPPTPVMEALHPIDLVQDVTTDCSVVASLCAAISQVERGYSKISAIRFYPSEEETFSPKLSRSGKYMFRMHFNGCYRKVVIDDRLPSSKTSRFLHVVDRKNPTLLWPALVEKAYLKVRGGYDFPGSNSGTDLWILTGWIPEQIFLHDEDVIPDQLWKRLFNAFNYGDVLITVGTGSLTEREEEELGLVSVHDYAILDMQEVNGRRQFLVKNPWAAGSVWKGIGQSHTPAPAEGAGESKSDHQQSHHTLPPGTFWTDCDKLLQNFENLYLNWNPTLFFYRQDIHFTWDLSSASSVPGCFAGNPQFAVSSKAGGSVWLLLSRHFHSGDYIGTRNQLIDVSSESDKPGFISIYVFKKGGQTVCVSDGALRRGPYVDSPNTLMRFEMPPNTVYTVVAAEQSLLRSSQNFTLSGFSTAPLSISHATEQYGNVRKLTAAWTTSTAGGNTDSARYPTNPQFRIDILEPCDIAVILETEDSELAAHVKVMWSDGKRVSSVRSRDVVFDSGDYRRGCAFAEHSHLTNGSFTAVCSTFAPDQLGKFTLWIKTTKPCIVKPLPAEGAGQLSTVSDIGRFQPGTDRILAPITTSRLARITAIVRHKGSWTGTRSVAPSPILMTLELGQGPYKDILASSGDGSFSNAVSGIRIEDFDLQPDFEQRGGLWLVVERVGGPGSQVHDTIELEILSEERVAIGPWGVGSG</sequence>